<gene>
    <name evidence="1" type="ORF">E0Z10_g7005</name>
</gene>
<dbReference type="GO" id="GO:0005506">
    <property type="term" value="F:iron ion binding"/>
    <property type="evidence" value="ECO:0007669"/>
    <property type="project" value="InterPro"/>
</dbReference>
<dbReference type="Proteomes" id="UP000297716">
    <property type="component" value="Unassembled WGS sequence"/>
</dbReference>
<organism evidence="1 2">
    <name type="scientific">Xylaria hypoxylon</name>
    <dbReference type="NCBI Taxonomy" id="37992"/>
    <lineage>
        <taxon>Eukaryota</taxon>
        <taxon>Fungi</taxon>
        <taxon>Dikarya</taxon>
        <taxon>Ascomycota</taxon>
        <taxon>Pezizomycotina</taxon>
        <taxon>Sordariomycetes</taxon>
        <taxon>Xylariomycetidae</taxon>
        <taxon>Xylariales</taxon>
        <taxon>Xylariaceae</taxon>
        <taxon>Xylaria</taxon>
    </lineage>
</organism>
<dbReference type="GO" id="GO:0016705">
    <property type="term" value="F:oxidoreductase activity, acting on paired donors, with incorporation or reduction of molecular oxygen"/>
    <property type="evidence" value="ECO:0007669"/>
    <property type="project" value="InterPro"/>
</dbReference>
<keyword evidence="2" id="KW-1185">Reference proteome</keyword>
<dbReference type="STRING" id="37992.A0A4Z0YTJ8"/>
<evidence type="ECO:0000313" key="1">
    <source>
        <dbReference type="EMBL" id="TGJ81763.1"/>
    </source>
</evidence>
<dbReference type="AlphaFoldDB" id="A0A4Z0YTJ8"/>
<comment type="caution">
    <text evidence="1">The sequence shown here is derived from an EMBL/GenBank/DDBJ whole genome shotgun (WGS) entry which is preliminary data.</text>
</comment>
<evidence type="ECO:0008006" key="3">
    <source>
        <dbReference type="Google" id="ProtNLM"/>
    </source>
</evidence>
<accession>A0A4Z0YTJ8</accession>
<dbReference type="Pfam" id="PF00067">
    <property type="entry name" value="p450"/>
    <property type="match status" value="1"/>
</dbReference>
<reference evidence="1 2" key="1">
    <citation type="submission" date="2019-03" db="EMBL/GenBank/DDBJ databases">
        <title>Draft genome sequence of Xylaria hypoxylon DSM 108379, a ubiquitous saprotrophic-parasitic fungi on hardwood.</title>
        <authorList>
            <person name="Buettner E."/>
            <person name="Leonhardt S."/>
            <person name="Gebauer A.M."/>
            <person name="Liers C."/>
            <person name="Hofrichter M."/>
            <person name="Kellner H."/>
        </authorList>
    </citation>
    <scope>NUCLEOTIDE SEQUENCE [LARGE SCALE GENOMIC DNA]</scope>
    <source>
        <strain evidence="1 2">DSM 108379</strain>
    </source>
</reference>
<dbReference type="GO" id="GO:0004497">
    <property type="term" value="F:monooxygenase activity"/>
    <property type="evidence" value="ECO:0007669"/>
    <property type="project" value="InterPro"/>
</dbReference>
<dbReference type="OrthoDB" id="531564at2759"/>
<dbReference type="SUPFAM" id="SSF48264">
    <property type="entry name" value="Cytochrome P450"/>
    <property type="match status" value="1"/>
</dbReference>
<dbReference type="GO" id="GO:0020037">
    <property type="term" value="F:heme binding"/>
    <property type="evidence" value="ECO:0007669"/>
    <property type="project" value="InterPro"/>
</dbReference>
<proteinExistence type="predicted"/>
<evidence type="ECO:0000313" key="2">
    <source>
        <dbReference type="Proteomes" id="UP000297716"/>
    </source>
</evidence>
<dbReference type="Gene3D" id="1.10.630.10">
    <property type="entry name" value="Cytochrome P450"/>
    <property type="match status" value="1"/>
</dbReference>
<name>A0A4Z0YTJ8_9PEZI</name>
<dbReference type="EMBL" id="SKBN01000154">
    <property type="protein sequence ID" value="TGJ81763.1"/>
    <property type="molecule type" value="Genomic_DNA"/>
</dbReference>
<dbReference type="InterPro" id="IPR001128">
    <property type="entry name" value="Cyt_P450"/>
</dbReference>
<sequence>MELARSATRDESMAELVAARHRDALQDYRKCRVKIKPACDPEVFQDMTRANSYFVKDANFYQAISTPGTLIGKIDPARHRLRRSILSPAFTGSRVQELAPDVLRKTEQLMTRFDDASRRRAPICVNAAIKAFTMDIICQILLSKDPNLPDRLDYNGISDALSFSVKDRLIYSVLYFPAPCYRLKSNALLKNSLSTIPSNRRSPVIDRLIDRNAVEKSAPLCLDELNNELVMRMIASNNTTSDALIFKVYNIYLFLILQAPYTWGQRSLRVYWSLPGNPLKSHNYLNPTGSGPSDPIKSHVPGIYKFTATALGASMWFFVRVSPLFSHGYPCYHVAVVRKSLSQCTPPSDPKPKRRQSLVAQHNENRHFGRELARKPASQADRLQRVYPEVLQRLVQVLVLVLRRYAAAQLGRHAHQAPQQRQ</sequence>
<dbReference type="InterPro" id="IPR036396">
    <property type="entry name" value="Cyt_P450_sf"/>
</dbReference>
<protein>
    <recommendedName>
        <fullName evidence="3">Cytochrome P450</fullName>
    </recommendedName>
</protein>